<dbReference type="Proteomes" id="UP001207582">
    <property type="component" value="Unassembled WGS sequence"/>
</dbReference>
<protein>
    <submittedName>
        <fullName evidence="1">Uncharacterized protein</fullName>
    </submittedName>
</protein>
<dbReference type="EMBL" id="JAPDOG010000011">
    <property type="protein sequence ID" value="MCW3782562.1"/>
    <property type="molecule type" value="Genomic_DNA"/>
</dbReference>
<proteinExistence type="predicted"/>
<evidence type="ECO:0000313" key="2">
    <source>
        <dbReference type="Proteomes" id="UP001207582"/>
    </source>
</evidence>
<comment type="caution">
    <text evidence="1">The sequence shown here is derived from an EMBL/GenBank/DDBJ whole genome shotgun (WGS) entry which is preliminary data.</text>
</comment>
<reference evidence="1 2" key="1">
    <citation type="submission" date="2022-10" db="EMBL/GenBank/DDBJ databases">
        <title>Defluviimonas sp. CAU 1641 isolated from mud.</title>
        <authorList>
            <person name="Kim W."/>
        </authorList>
    </citation>
    <scope>NUCLEOTIDE SEQUENCE [LARGE SCALE GENOMIC DNA]</scope>
    <source>
        <strain evidence="1 2">CAU 1641</strain>
    </source>
</reference>
<organism evidence="1 2">
    <name type="scientific">Defluviimonas salinarum</name>
    <dbReference type="NCBI Taxonomy" id="2992147"/>
    <lineage>
        <taxon>Bacteria</taxon>
        <taxon>Pseudomonadati</taxon>
        <taxon>Pseudomonadota</taxon>
        <taxon>Alphaproteobacteria</taxon>
        <taxon>Rhodobacterales</taxon>
        <taxon>Paracoccaceae</taxon>
        <taxon>Albidovulum</taxon>
    </lineage>
</organism>
<sequence>MRQRGALLLEAILALGVAASLVGLSAAFIAQEKEKQEEIMIASEQGVILAAARNFVQQNYNAIRLDLFKEAETGGSAILAYPMQKLADEGYLPASFSGDGVLGHMYGQQYALIARAVDRADTGTPQVTLSHGDLDPMSTGGIDGVLVDSDPANGEMEIEALLVTYGGDPVRLGDGGDIIGRLDSTFGGYVSEAGTARGPYANFVMDITSFAALAEYPDPGHFAGLVSLSSFGVLGSDAASDGVPDPLRRCDGVNIASQEYADCLASNEIYADIVLNHHDTNGDGIADRFPALRGVTMLDCADSGNTGVQNEFLIDCATTRMTGNLAVAGPDADIGALGIRADRVTFGGDDVLVRQTVGAADENIVQPDRVVIDQVNGGQDLSETIVDTRVVRAGQTVAKPICPATTIDGVTPMEPRIYPSPAAYSDPRGRAIVGVRAFAEDVDATNWRVRLMVFVGQDFCTNDVSSPLSTSIGYHVNGAPDVAGTCTGFDGAGVQNTGDLADGSADVYELDSSFGAVVVQTRCY</sequence>
<keyword evidence="2" id="KW-1185">Reference proteome</keyword>
<gene>
    <name evidence="1" type="ORF">OM960_13300</name>
</gene>
<name>A0ABT3J4E9_9RHOB</name>
<evidence type="ECO:0000313" key="1">
    <source>
        <dbReference type="EMBL" id="MCW3782562.1"/>
    </source>
</evidence>
<accession>A0ABT3J4E9</accession>